<keyword evidence="3" id="KW-1185">Reference proteome</keyword>
<comment type="caution">
    <text evidence="2">The sequence shown here is derived from an EMBL/GenBank/DDBJ whole genome shotgun (WGS) entry which is preliminary data.</text>
</comment>
<dbReference type="PANTHER" id="PTHR42964">
    <property type="entry name" value="ENOYL-COA HYDRATASE"/>
    <property type="match status" value="1"/>
</dbReference>
<dbReference type="InterPro" id="IPR001753">
    <property type="entry name" value="Enoyl-CoA_hydra/iso"/>
</dbReference>
<dbReference type="RefSeq" id="WP_350785090.1">
    <property type="nucleotide sequence ID" value="NZ_JBEPEK010000260.1"/>
</dbReference>
<evidence type="ECO:0000313" key="2">
    <source>
        <dbReference type="EMBL" id="MER7183621.1"/>
    </source>
</evidence>
<dbReference type="SUPFAM" id="SSF52096">
    <property type="entry name" value="ClpP/crotonase"/>
    <property type="match status" value="1"/>
</dbReference>
<dbReference type="EMBL" id="JBEPEK010000260">
    <property type="protein sequence ID" value="MER7183621.1"/>
    <property type="molecule type" value="Genomic_DNA"/>
</dbReference>
<reference evidence="2 3" key="1">
    <citation type="submission" date="2024-06" db="EMBL/GenBank/DDBJ databases">
        <title>The Natural Products Discovery Center: Release of the First 8490 Sequenced Strains for Exploring Actinobacteria Biosynthetic Diversity.</title>
        <authorList>
            <person name="Kalkreuter E."/>
            <person name="Kautsar S.A."/>
            <person name="Yang D."/>
            <person name="Bader C.D."/>
            <person name="Teijaro C.N."/>
            <person name="Fluegel L."/>
            <person name="Davis C.M."/>
            <person name="Simpson J.R."/>
            <person name="Lauterbach L."/>
            <person name="Steele A.D."/>
            <person name="Gui C."/>
            <person name="Meng S."/>
            <person name="Li G."/>
            <person name="Viehrig K."/>
            <person name="Ye F."/>
            <person name="Su P."/>
            <person name="Kiefer A.F."/>
            <person name="Nichols A."/>
            <person name="Cepeda A.J."/>
            <person name="Yan W."/>
            <person name="Fan B."/>
            <person name="Jiang Y."/>
            <person name="Adhikari A."/>
            <person name="Zheng C.-J."/>
            <person name="Schuster L."/>
            <person name="Cowan T.M."/>
            <person name="Smanski M.J."/>
            <person name="Chevrette M.G."/>
            <person name="De Carvalho L.P.S."/>
            <person name="Shen B."/>
        </authorList>
    </citation>
    <scope>NUCLEOTIDE SEQUENCE [LARGE SCALE GENOMIC DNA]</scope>
    <source>
        <strain evidence="2 3">NPDC000234</strain>
    </source>
</reference>
<gene>
    <name evidence="2" type="ORF">ABT404_29825</name>
</gene>
<proteinExistence type="inferred from homology"/>
<protein>
    <submittedName>
        <fullName evidence="2">Enoyl-CoA hydratase-related protein</fullName>
    </submittedName>
</protein>
<comment type="similarity">
    <text evidence="1">Belongs to the enoyl-CoA hydratase/isomerase family.</text>
</comment>
<sequence length="242" mass="25127">MTAVTVTHRPGQLRATLTGPVLAEDVVKALVAALEQAERTPRARAFVIDSHGPAFCTGMPLSGDRSTGDVLGGLASAHDLFTGLARSPLVTVALVDGQVTGGGVALVAACDQVVAGPEATFRITELLVGLLPAVLLPVVAERVGHHRAFSLALTAHQLDAAGAVGIGLADRAAPEPEAELVRFMREVARTTPSAVAALKRYRDALRSGPGSLEQAMEAMRERLEDPAGRARMSLLAEQGLLP</sequence>
<dbReference type="Gene3D" id="3.90.226.10">
    <property type="entry name" value="2-enoyl-CoA Hydratase, Chain A, domain 1"/>
    <property type="match status" value="1"/>
</dbReference>
<dbReference type="InterPro" id="IPR029045">
    <property type="entry name" value="ClpP/crotonase-like_dom_sf"/>
</dbReference>
<evidence type="ECO:0000256" key="1">
    <source>
        <dbReference type="ARBA" id="ARBA00005254"/>
    </source>
</evidence>
<accession>A0ABV1X3N6</accession>
<dbReference type="InterPro" id="IPR051683">
    <property type="entry name" value="Enoyl-CoA_Hydratase/Isomerase"/>
</dbReference>
<evidence type="ECO:0000313" key="3">
    <source>
        <dbReference type="Proteomes" id="UP001474181"/>
    </source>
</evidence>
<dbReference type="Pfam" id="PF00378">
    <property type="entry name" value="ECH_1"/>
    <property type="match status" value="1"/>
</dbReference>
<dbReference type="Proteomes" id="UP001474181">
    <property type="component" value="Unassembled WGS sequence"/>
</dbReference>
<dbReference type="CDD" id="cd06558">
    <property type="entry name" value="crotonase-like"/>
    <property type="match status" value="1"/>
</dbReference>
<name>A0ABV1X3N6_9ACTN</name>
<dbReference type="PANTHER" id="PTHR42964:SF1">
    <property type="entry name" value="POLYKETIDE BIOSYNTHESIS ENOYL-COA HYDRATASE PKSH-RELATED"/>
    <property type="match status" value="1"/>
</dbReference>
<organism evidence="2 3">
    <name type="scientific">Streptomyces hyaluromycini</name>
    <dbReference type="NCBI Taxonomy" id="1377993"/>
    <lineage>
        <taxon>Bacteria</taxon>
        <taxon>Bacillati</taxon>
        <taxon>Actinomycetota</taxon>
        <taxon>Actinomycetes</taxon>
        <taxon>Kitasatosporales</taxon>
        <taxon>Streptomycetaceae</taxon>
        <taxon>Streptomyces</taxon>
    </lineage>
</organism>